<dbReference type="PANTHER" id="PTHR36840">
    <property type="entry name" value="BLL5714 PROTEIN"/>
    <property type="match status" value="1"/>
</dbReference>
<keyword evidence="2" id="KW-0812">Transmembrane</keyword>
<feature type="transmembrane region" description="Helical" evidence="2">
    <location>
        <begin position="194"/>
        <end position="216"/>
    </location>
</feature>
<evidence type="ECO:0000313" key="3">
    <source>
        <dbReference type="EMBL" id="MFC5020355.1"/>
    </source>
</evidence>
<feature type="transmembrane region" description="Helical" evidence="2">
    <location>
        <begin position="298"/>
        <end position="321"/>
    </location>
</feature>
<dbReference type="Proteomes" id="UP001595855">
    <property type="component" value="Unassembled WGS sequence"/>
</dbReference>
<feature type="transmembrane region" description="Helical" evidence="2">
    <location>
        <begin position="228"/>
        <end position="245"/>
    </location>
</feature>
<feature type="transmembrane region" description="Helical" evidence="2">
    <location>
        <begin position="171"/>
        <end position="188"/>
    </location>
</feature>
<name>A0ABV9X4E3_9ACTN</name>
<feature type="region of interest" description="Disordered" evidence="1">
    <location>
        <begin position="1"/>
        <end position="46"/>
    </location>
</feature>
<organism evidence="3 4">
    <name type="scientific">Streptomyces lienomycini</name>
    <dbReference type="NCBI Taxonomy" id="284035"/>
    <lineage>
        <taxon>Bacteria</taxon>
        <taxon>Bacillati</taxon>
        <taxon>Actinomycetota</taxon>
        <taxon>Actinomycetes</taxon>
        <taxon>Kitasatosporales</taxon>
        <taxon>Streptomycetaceae</taxon>
        <taxon>Streptomyces</taxon>
    </lineage>
</organism>
<keyword evidence="2" id="KW-1133">Transmembrane helix</keyword>
<accession>A0ABV9X4E3</accession>
<gene>
    <name evidence="3" type="ORF">ACFPRC_36690</name>
</gene>
<feature type="transmembrane region" description="Helical" evidence="2">
    <location>
        <begin position="333"/>
        <end position="353"/>
    </location>
</feature>
<keyword evidence="2" id="KW-0472">Membrane</keyword>
<feature type="compositionally biased region" description="Polar residues" evidence="1">
    <location>
        <begin position="37"/>
        <end position="46"/>
    </location>
</feature>
<reference evidence="4" key="1">
    <citation type="journal article" date="2019" name="Int. J. Syst. Evol. Microbiol.">
        <title>The Global Catalogue of Microorganisms (GCM) 10K type strain sequencing project: providing services to taxonomists for standard genome sequencing and annotation.</title>
        <authorList>
            <consortium name="The Broad Institute Genomics Platform"/>
            <consortium name="The Broad Institute Genome Sequencing Center for Infectious Disease"/>
            <person name="Wu L."/>
            <person name="Ma J."/>
        </authorList>
    </citation>
    <scope>NUCLEOTIDE SEQUENCE [LARGE SCALE GENOMIC DNA]</scope>
    <source>
        <strain evidence="4">CGMCC 4.1542</strain>
    </source>
</reference>
<evidence type="ECO:0000256" key="2">
    <source>
        <dbReference type="SAM" id="Phobius"/>
    </source>
</evidence>
<comment type="caution">
    <text evidence="3">The sequence shown here is derived from an EMBL/GenBank/DDBJ whole genome shotgun (WGS) entry which is preliminary data.</text>
</comment>
<feature type="transmembrane region" description="Helical" evidence="2">
    <location>
        <begin position="389"/>
        <end position="406"/>
    </location>
</feature>
<dbReference type="Pfam" id="PF06772">
    <property type="entry name" value="LtrA"/>
    <property type="match status" value="1"/>
</dbReference>
<keyword evidence="4" id="KW-1185">Reference proteome</keyword>
<feature type="transmembrane region" description="Helical" evidence="2">
    <location>
        <begin position="141"/>
        <end position="159"/>
    </location>
</feature>
<dbReference type="PANTHER" id="PTHR36840:SF1">
    <property type="entry name" value="BLL5714 PROTEIN"/>
    <property type="match status" value="1"/>
</dbReference>
<evidence type="ECO:0000256" key="1">
    <source>
        <dbReference type="SAM" id="MobiDB-lite"/>
    </source>
</evidence>
<dbReference type="InterPro" id="IPR010640">
    <property type="entry name" value="Low_temperature_requirement_A"/>
</dbReference>
<proteinExistence type="predicted"/>
<dbReference type="EMBL" id="JBHSJO010000003">
    <property type="protein sequence ID" value="MFC5020355.1"/>
    <property type="molecule type" value="Genomic_DNA"/>
</dbReference>
<feature type="transmembrane region" description="Helical" evidence="2">
    <location>
        <begin position="251"/>
        <end position="273"/>
    </location>
</feature>
<evidence type="ECO:0000313" key="4">
    <source>
        <dbReference type="Proteomes" id="UP001595855"/>
    </source>
</evidence>
<sequence>MSQTTSAHPLEGVPEHSRPTHGNSPLVGGEGKPAGVTATSVESSPKSGTRVTTLELFFDLAFVFNFTQLARVLSRDMTLRGVGQVLLVFWLLWWMYGGYAWLTNHLPPHRRHHRVLLLLGMASFLIIGLATPNAFDGDGVAFGIGYLLIVTVHAALFAFGGPGAARNMLRIAPFHTVGALLIICAGFLDGWVVYALWASAVGLEVIAPVLTGVSGFELKPGHFVERHGLLMIIALGDSFLALGIGTDGGQAGPSVVTTAVLIFVIPAGLWWVYFDESEKAWRAELALERQDALRRSRLALAAFFYAHVPMLLGLILIAAAVKKTIVHPYDPLATAPSVALAGGVALYLGGIAWFHGILKIGPQRFHFTAALVAVLTIPVGRAGSAVAEVVLLGVLIGAALLSDHRWTKKMAHLYH</sequence>
<dbReference type="RefSeq" id="WP_328661985.1">
    <property type="nucleotide sequence ID" value="NZ_JBHSJO010000003.1"/>
</dbReference>
<protein>
    <submittedName>
        <fullName evidence="3">Low temperature requirement protein A</fullName>
    </submittedName>
</protein>
<feature type="transmembrane region" description="Helical" evidence="2">
    <location>
        <begin position="115"/>
        <end position="135"/>
    </location>
</feature>
<feature type="transmembrane region" description="Helical" evidence="2">
    <location>
        <begin position="85"/>
        <end position="103"/>
    </location>
</feature>